<keyword evidence="2 4" id="KW-0238">DNA-binding</keyword>
<comment type="caution">
    <text evidence="6">The sequence shown here is derived from an EMBL/GenBank/DDBJ whole genome shotgun (WGS) entry which is preliminary data.</text>
</comment>
<reference evidence="6 7" key="1">
    <citation type="submission" date="2020-07" db="EMBL/GenBank/DDBJ databases">
        <title>Sequencing the genomes of 1000 actinobacteria strains.</title>
        <authorList>
            <person name="Klenk H.-P."/>
        </authorList>
    </citation>
    <scope>NUCLEOTIDE SEQUENCE [LARGE SCALE GENOMIC DNA]</scope>
    <source>
        <strain evidence="6 7">DSM 44442</strain>
    </source>
</reference>
<dbReference type="InterPro" id="IPR009057">
    <property type="entry name" value="Homeodomain-like_sf"/>
</dbReference>
<evidence type="ECO:0000256" key="4">
    <source>
        <dbReference type="PROSITE-ProRule" id="PRU00335"/>
    </source>
</evidence>
<evidence type="ECO:0000259" key="5">
    <source>
        <dbReference type="PROSITE" id="PS50977"/>
    </source>
</evidence>
<dbReference type="EMBL" id="JACCFS010000001">
    <property type="protein sequence ID" value="NYJ37995.1"/>
    <property type="molecule type" value="Genomic_DNA"/>
</dbReference>
<evidence type="ECO:0000256" key="1">
    <source>
        <dbReference type="ARBA" id="ARBA00023015"/>
    </source>
</evidence>
<dbReference type="PANTHER" id="PTHR30055">
    <property type="entry name" value="HTH-TYPE TRANSCRIPTIONAL REGULATOR RUTR"/>
    <property type="match status" value="1"/>
</dbReference>
<gene>
    <name evidence="6" type="ORF">HNR10_005876</name>
</gene>
<dbReference type="SUPFAM" id="SSF46689">
    <property type="entry name" value="Homeodomain-like"/>
    <property type="match status" value="1"/>
</dbReference>
<evidence type="ECO:0000313" key="7">
    <source>
        <dbReference type="Proteomes" id="UP000572051"/>
    </source>
</evidence>
<dbReference type="GO" id="GO:0045892">
    <property type="term" value="P:negative regulation of DNA-templated transcription"/>
    <property type="evidence" value="ECO:0007669"/>
    <property type="project" value="UniProtKB-ARBA"/>
</dbReference>
<accession>A0A7Z0JDY5</accession>
<evidence type="ECO:0000313" key="6">
    <source>
        <dbReference type="EMBL" id="NYJ37995.1"/>
    </source>
</evidence>
<sequence length="196" mass="21744">MSGESATGTDPVRRLPRAQRRAQILDAATRAFARTGYADTSLDDVALEAGISRVLLYRHFESKSEMYRAVLDHACARLEERVGSDHFTDQSIPAFLGAAAEDPDGFRLLFHHAAREPEFRDLTDDLTRASTELALRQLREIIPEPAWARWAARMVFTVAIEGAIAWLDADRPDPDQAADRIDAAVHGVIEAARASY</sequence>
<proteinExistence type="predicted"/>
<name>A0A7Z0JDY5_9ACTN</name>
<keyword evidence="7" id="KW-1185">Reference proteome</keyword>
<dbReference type="GO" id="GO:0000976">
    <property type="term" value="F:transcription cis-regulatory region binding"/>
    <property type="evidence" value="ECO:0007669"/>
    <property type="project" value="TreeGrafter"/>
</dbReference>
<dbReference type="PRINTS" id="PR00455">
    <property type="entry name" value="HTHTETR"/>
</dbReference>
<dbReference type="PANTHER" id="PTHR30055:SF234">
    <property type="entry name" value="HTH-TYPE TRANSCRIPTIONAL REGULATOR BETI"/>
    <property type="match status" value="1"/>
</dbReference>
<protein>
    <submittedName>
        <fullName evidence="6">AcrR family transcriptional regulator</fullName>
    </submittedName>
</protein>
<feature type="DNA-binding region" description="H-T-H motif" evidence="4">
    <location>
        <begin position="41"/>
        <end position="60"/>
    </location>
</feature>
<organism evidence="6 7">
    <name type="scientific">Nocardiopsis aegyptia</name>
    <dbReference type="NCBI Taxonomy" id="220378"/>
    <lineage>
        <taxon>Bacteria</taxon>
        <taxon>Bacillati</taxon>
        <taxon>Actinomycetota</taxon>
        <taxon>Actinomycetes</taxon>
        <taxon>Streptosporangiales</taxon>
        <taxon>Nocardiopsidaceae</taxon>
        <taxon>Nocardiopsis</taxon>
    </lineage>
</organism>
<dbReference type="InterPro" id="IPR050109">
    <property type="entry name" value="HTH-type_TetR-like_transc_reg"/>
</dbReference>
<keyword evidence="3" id="KW-0804">Transcription</keyword>
<feature type="domain" description="HTH tetR-type" evidence="5">
    <location>
        <begin position="18"/>
        <end position="78"/>
    </location>
</feature>
<dbReference type="RefSeq" id="WP_179829172.1">
    <property type="nucleotide sequence ID" value="NZ_JACCFS010000001.1"/>
</dbReference>
<dbReference type="Gene3D" id="1.10.357.10">
    <property type="entry name" value="Tetracycline Repressor, domain 2"/>
    <property type="match status" value="1"/>
</dbReference>
<dbReference type="GO" id="GO:0003700">
    <property type="term" value="F:DNA-binding transcription factor activity"/>
    <property type="evidence" value="ECO:0007669"/>
    <property type="project" value="TreeGrafter"/>
</dbReference>
<keyword evidence="1" id="KW-0805">Transcription regulation</keyword>
<evidence type="ECO:0000256" key="3">
    <source>
        <dbReference type="ARBA" id="ARBA00023163"/>
    </source>
</evidence>
<dbReference type="Pfam" id="PF00440">
    <property type="entry name" value="TetR_N"/>
    <property type="match status" value="1"/>
</dbReference>
<dbReference type="AlphaFoldDB" id="A0A7Z0JDY5"/>
<dbReference type="InterPro" id="IPR001647">
    <property type="entry name" value="HTH_TetR"/>
</dbReference>
<dbReference type="PROSITE" id="PS50977">
    <property type="entry name" value="HTH_TETR_2"/>
    <property type="match status" value="1"/>
</dbReference>
<dbReference type="Proteomes" id="UP000572051">
    <property type="component" value="Unassembled WGS sequence"/>
</dbReference>
<dbReference type="FunFam" id="1.10.10.60:FF:000141">
    <property type="entry name" value="TetR family transcriptional regulator"/>
    <property type="match status" value="1"/>
</dbReference>
<evidence type="ECO:0000256" key="2">
    <source>
        <dbReference type="ARBA" id="ARBA00023125"/>
    </source>
</evidence>